<protein>
    <recommendedName>
        <fullName evidence="4">Aldehyde dehydrogenase domain-containing protein</fullName>
    </recommendedName>
</protein>
<evidence type="ECO:0000256" key="3">
    <source>
        <dbReference type="SAM" id="MobiDB-lite"/>
    </source>
</evidence>
<dbReference type="InterPro" id="IPR015590">
    <property type="entry name" value="Aldehyde_DH_dom"/>
</dbReference>
<proteinExistence type="inferred from homology"/>
<evidence type="ECO:0000313" key="6">
    <source>
        <dbReference type="Proteomes" id="UP001165082"/>
    </source>
</evidence>
<dbReference type="GO" id="GO:0006081">
    <property type="term" value="P:aldehyde metabolic process"/>
    <property type="evidence" value="ECO:0007669"/>
    <property type="project" value="InterPro"/>
</dbReference>
<dbReference type="SUPFAM" id="SSF53720">
    <property type="entry name" value="ALDH-like"/>
    <property type="match status" value="1"/>
</dbReference>
<keyword evidence="6" id="KW-1185">Reference proteome</keyword>
<gene>
    <name evidence="5" type="ORF">TrRE_jg6432</name>
</gene>
<accession>A0A9W7L2R8</accession>
<dbReference type="Pfam" id="PF00171">
    <property type="entry name" value="Aldedh"/>
    <property type="match status" value="1"/>
</dbReference>
<keyword evidence="2" id="KW-0560">Oxidoreductase</keyword>
<dbReference type="InterPro" id="IPR016162">
    <property type="entry name" value="Ald_DH_N"/>
</dbReference>
<feature type="domain" description="Aldehyde dehydrogenase" evidence="4">
    <location>
        <begin position="36"/>
        <end position="176"/>
    </location>
</feature>
<dbReference type="Proteomes" id="UP001165082">
    <property type="component" value="Unassembled WGS sequence"/>
</dbReference>
<sequence>MSSRSRSGTPRSKAGRKAAKAKSAKSAKSDKPEGNIDPSEVGAIVEELRESFEAGTNKSYEARVRNLEGLRDVILKGRSKLCDAMKKDLNKSEVEAYYTEMNLVEHEIQHMVDHLKSYMSPESVSTDLLNIGGASAIYPDPLGVVCVIGAWNYPVQLTLMPCVGAIAAGNVCFIKVRALRDDKGGRRYVALLHPPSRFCTKFPVVHDSAF</sequence>
<dbReference type="Gene3D" id="3.40.605.10">
    <property type="entry name" value="Aldehyde Dehydrogenase, Chain A, domain 1"/>
    <property type="match status" value="1"/>
</dbReference>
<comment type="similarity">
    <text evidence="1">Belongs to the aldehyde dehydrogenase family.</text>
</comment>
<dbReference type="PANTHER" id="PTHR43570:SF16">
    <property type="entry name" value="ALDEHYDE DEHYDROGENASE TYPE III, ISOFORM Q"/>
    <property type="match status" value="1"/>
</dbReference>
<dbReference type="EMBL" id="BRXZ01008254">
    <property type="protein sequence ID" value="GMI23659.1"/>
    <property type="molecule type" value="Genomic_DNA"/>
</dbReference>
<evidence type="ECO:0000256" key="2">
    <source>
        <dbReference type="ARBA" id="ARBA00023002"/>
    </source>
</evidence>
<dbReference type="OrthoDB" id="440325at2759"/>
<feature type="region of interest" description="Disordered" evidence="3">
    <location>
        <begin position="1"/>
        <end position="40"/>
    </location>
</feature>
<evidence type="ECO:0000256" key="1">
    <source>
        <dbReference type="ARBA" id="ARBA00009986"/>
    </source>
</evidence>
<evidence type="ECO:0000259" key="4">
    <source>
        <dbReference type="Pfam" id="PF00171"/>
    </source>
</evidence>
<feature type="compositionally biased region" description="Polar residues" evidence="3">
    <location>
        <begin position="1"/>
        <end position="10"/>
    </location>
</feature>
<dbReference type="PANTHER" id="PTHR43570">
    <property type="entry name" value="ALDEHYDE DEHYDROGENASE"/>
    <property type="match status" value="1"/>
</dbReference>
<dbReference type="GO" id="GO:0005737">
    <property type="term" value="C:cytoplasm"/>
    <property type="evidence" value="ECO:0007669"/>
    <property type="project" value="TreeGrafter"/>
</dbReference>
<organism evidence="5 6">
    <name type="scientific">Triparma retinervis</name>
    <dbReference type="NCBI Taxonomy" id="2557542"/>
    <lineage>
        <taxon>Eukaryota</taxon>
        <taxon>Sar</taxon>
        <taxon>Stramenopiles</taxon>
        <taxon>Ochrophyta</taxon>
        <taxon>Bolidophyceae</taxon>
        <taxon>Parmales</taxon>
        <taxon>Triparmaceae</taxon>
        <taxon>Triparma</taxon>
    </lineage>
</organism>
<dbReference type="InterPro" id="IPR012394">
    <property type="entry name" value="Aldehyde_DH_NAD(P)"/>
</dbReference>
<dbReference type="GO" id="GO:0004029">
    <property type="term" value="F:aldehyde dehydrogenase (NAD+) activity"/>
    <property type="evidence" value="ECO:0007669"/>
    <property type="project" value="TreeGrafter"/>
</dbReference>
<dbReference type="AlphaFoldDB" id="A0A9W7L2R8"/>
<reference evidence="5" key="1">
    <citation type="submission" date="2022-07" db="EMBL/GenBank/DDBJ databases">
        <title>Genome analysis of Parmales, a sister group of diatoms, reveals the evolutionary specialization of diatoms from phago-mixotrophs to photoautotrophs.</title>
        <authorList>
            <person name="Ban H."/>
            <person name="Sato S."/>
            <person name="Yoshikawa S."/>
            <person name="Kazumasa Y."/>
            <person name="Nakamura Y."/>
            <person name="Ichinomiya M."/>
            <person name="Saitoh K."/>
            <person name="Sato N."/>
            <person name="Blanc-Mathieu R."/>
            <person name="Endo H."/>
            <person name="Kuwata A."/>
            <person name="Ogata H."/>
        </authorList>
    </citation>
    <scope>NUCLEOTIDE SEQUENCE</scope>
</reference>
<name>A0A9W7L2R8_9STRA</name>
<comment type="caution">
    <text evidence="5">The sequence shown here is derived from an EMBL/GenBank/DDBJ whole genome shotgun (WGS) entry which is preliminary data.</text>
</comment>
<feature type="compositionally biased region" description="Basic residues" evidence="3">
    <location>
        <begin position="13"/>
        <end position="25"/>
    </location>
</feature>
<dbReference type="InterPro" id="IPR016161">
    <property type="entry name" value="Ald_DH/histidinol_DH"/>
</dbReference>
<evidence type="ECO:0000313" key="5">
    <source>
        <dbReference type="EMBL" id="GMI23659.1"/>
    </source>
</evidence>